<protein>
    <submittedName>
        <fullName evidence="2">GNAT family N-acetyltransferase</fullName>
    </submittedName>
</protein>
<dbReference type="OrthoDB" id="3239945at2"/>
<evidence type="ECO:0000313" key="3">
    <source>
        <dbReference type="Proteomes" id="UP000249304"/>
    </source>
</evidence>
<dbReference type="Gene3D" id="3.40.630.30">
    <property type="match status" value="1"/>
</dbReference>
<keyword evidence="2" id="KW-0808">Transferase</keyword>
<dbReference type="GO" id="GO:0016747">
    <property type="term" value="F:acyltransferase activity, transferring groups other than amino-acyl groups"/>
    <property type="evidence" value="ECO:0007669"/>
    <property type="project" value="InterPro"/>
</dbReference>
<organism evidence="2 3">
    <name type="scientific">Nonomuraea aridisoli</name>
    <dbReference type="NCBI Taxonomy" id="2070368"/>
    <lineage>
        <taxon>Bacteria</taxon>
        <taxon>Bacillati</taxon>
        <taxon>Actinomycetota</taxon>
        <taxon>Actinomycetes</taxon>
        <taxon>Streptosporangiales</taxon>
        <taxon>Streptosporangiaceae</taxon>
        <taxon>Nonomuraea</taxon>
    </lineage>
</organism>
<evidence type="ECO:0000313" key="2">
    <source>
        <dbReference type="EMBL" id="PZG07695.1"/>
    </source>
</evidence>
<dbReference type="RefSeq" id="WP_111184316.1">
    <property type="nucleotide sequence ID" value="NZ_POUD01000286.1"/>
</dbReference>
<feature type="domain" description="N-acetyltransferase" evidence="1">
    <location>
        <begin position="4"/>
        <end position="179"/>
    </location>
</feature>
<proteinExistence type="predicted"/>
<dbReference type="SUPFAM" id="SSF55729">
    <property type="entry name" value="Acyl-CoA N-acyltransferases (Nat)"/>
    <property type="match status" value="1"/>
</dbReference>
<dbReference type="EMBL" id="POUD01000286">
    <property type="protein sequence ID" value="PZG07695.1"/>
    <property type="molecule type" value="Genomic_DNA"/>
</dbReference>
<dbReference type="PROSITE" id="PS51186">
    <property type="entry name" value="GNAT"/>
    <property type="match status" value="1"/>
</dbReference>
<dbReference type="InterPro" id="IPR016181">
    <property type="entry name" value="Acyl_CoA_acyltransferase"/>
</dbReference>
<dbReference type="AlphaFoldDB" id="A0A2W2DRC2"/>
<reference evidence="2 3" key="1">
    <citation type="submission" date="2018-01" db="EMBL/GenBank/DDBJ databases">
        <title>Draft genome sequence of Nonomuraea sp. KC333.</title>
        <authorList>
            <person name="Sahin N."/>
            <person name="Saygin H."/>
            <person name="Ay H."/>
        </authorList>
    </citation>
    <scope>NUCLEOTIDE SEQUENCE [LARGE SCALE GENOMIC DNA]</scope>
    <source>
        <strain evidence="2 3">KC333</strain>
    </source>
</reference>
<gene>
    <name evidence="2" type="ORF">C1J01_40165</name>
</gene>
<feature type="non-terminal residue" evidence="2">
    <location>
        <position position="179"/>
    </location>
</feature>
<dbReference type="Pfam" id="PF00583">
    <property type="entry name" value="Acetyltransf_1"/>
    <property type="match status" value="1"/>
</dbReference>
<accession>A0A2W2DRC2</accession>
<sequence length="179" mass="19693">MRDLDVRPATSWNDVETVFGPHGACSDCWCMWFRVPGPRFRAMPPQERKERLQSLVTGAERPPGVLAYLEGAPVGWCAVAPREEHVRLVRSHVTRPADPDETGVWSVTCFYVTRAGRGHGVPAALLRGATAFAAAHGARALEAYPKDTGTRLPAADLYHGWPALFEEAGFTELTRRTPT</sequence>
<comment type="caution">
    <text evidence="2">The sequence shown here is derived from an EMBL/GenBank/DDBJ whole genome shotgun (WGS) entry which is preliminary data.</text>
</comment>
<keyword evidence="3" id="KW-1185">Reference proteome</keyword>
<dbReference type="Proteomes" id="UP000249304">
    <property type="component" value="Unassembled WGS sequence"/>
</dbReference>
<name>A0A2W2DRC2_9ACTN</name>
<dbReference type="InterPro" id="IPR000182">
    <property type="entry name" value="GNAT_dom"/>
</dbReference>
<evidence type="ECO:0000259" key="1">
    <source>
        <dbReference type="PROSITE" id="PS51186"/>
    </source>
</evidence>